<feature type="region of interest" description="Disordered" evidence="1">
    <location>
        <begin position="81"/>
        <end position="141"/>
    </location>
</feature>
<dbReference type="AlphaFoldDB" id="A0AAN9Y5N7"/>
<comment type="caution">
    <text evidence="2">The sequence shown here is derived from an EMBL/GenBank/DDBJ whole genome shotgun (WGS) entry which is preliminary data.</text>
</comment>
<evidence type="ECO:0000256" key="1">
    <source>
        <dbReference type="SAM" id="MobiDB-lite"/>
    </source>
</evidence>
<accession>A0AAN9Y5N7</accession>
<protein>
    <submittedName>
        <fullName evidence="2">Uncharacterized protein</fullName>
    </submittedName>
</protein>
<organism evidence="2 3">
    <name type="scientific">Parthenolecanium corni</name>
    <dbReference type="NCBI Taxonomy" id="536013"/>
    <lineage>
        <taxon>Eukaryota</taxon>
        <taxon>Metazoa</taxon>
        <taxon>Ecdysozoa</taxon>
        <taxon>Arthropoda</taxon>
        <taxon>Hexapoda</taxon>
        <taxon>Insecta</taxon>
        <taxon>Pterygota</taxon>
        <taxon>Neoptera</taxon>
        <taxon>Paraneoptera</taxon>
        <taxon>Hemiptera</taxon>
        <taxon>Sternorrhyncha</taxon>
        <taxon>Coccoidea</taxon>
        <taxon>Coccidae</taxon>
        <taxon>Parthenolecanium</taxon>
    </lineage>
</organism>
<evidence type="ECO:0000313" key="3">
    <source>
        <dbReference type="Proteomes" id="UP001367676"/>
    </source>
</evidence>
<proteinExistence type="predicted"/>
<dbReference type="Proteomes" id="UP001367676">
    <property type="component" value="Unassembled WGS sequence"/>
</dbReference>
<gene>
    <name evidence="2" type="ORF">V9T40_006589</name>
</gene>
<reference evidence="2 3" key="1">
    <citation type="submission" date="2024-03" db="EMBL/GenBank/DDBJ databases">
        <title>Adaptation during the transition from Ophiocordyceps entomopathogen to insect associate is accompanied by gene loss and intensified selection.</title>
        <authorList>
            <person name="Ward C.M."/>
            <person name="Onetto C.A."/>
            <person name="Borneman A.R."/>
        </authorList>
    </citation>
    <scope>NUCLEOTIDE SEQUENCE [LARGE SCALE GENOMIC DNA]</scope>
    <source>
        <strain evidence="2">AWRI1</strain>
        <tissue evidence="2">Single Adult Female</tissue>
    </source>
</reference>
<evidence type="ECO:0000313" key="2">
    <source>
        <dbReference type="EMBL" id="KAK7598354.1"/>
    </source>
</evidence>
<name>A0AAN9Y5N7_9HEMI</name>
<feature type="compositionally biased region" description="Polar residues" evidence="1">
    <location>
        <begin position="81"/>
        <end position="116"/>
    </location>
</feature>
<dbReference type="EMBL" id="JBBCAQ010000014">
    <property type="protein sequence ID" value="KAK7598354.1"/>
    <property type="molecule type" value="Genomic_DNA"/>
</dbReference>
<feature type="compositionally biased region" description="Basic and acidic residues" evidence="1">
    <location>
        <begin position="125"/>
        <end position="141"/>
    </location>
</feature>
<sequence length="141" mass="15842">MTPPGLSSNRVKPGYLLTEFVKRFRLFHGVKVGRSRSPAPDYVEFADEGWRPGQNCEANRLCSGRKHALRQTAQLKRQTAQLKHQRNGSKPTPNLGNNLANQIDKTTTTASQSGSRLRTALRSITAEHAEDSRFTTERKPR</sequence>
<keyword evidence="3" id="KW-1185">Reference proteome</keyword>